<dbReference type="AlphaFoldDB" id="A0A7J8G795"/>
<evidence type="ECO:0000256" key="1">
    <source>
        <dbReference type="SAM" id="Coils"/>
    </source>
</evidence>
<comment type="caution">
    <text evidence="2">The sequence shown here is derived from an EMBL/GenBank/DDBJ whole genome shotgun (WGS) entry which is preliminary data.</text>
</comment>
<dbReference type="EMBL" id="JACASE010000006">
    <property type="protein sequence ID" value="KAF6455302.1"/>
    <property type="molecule type" value="Genomic_DNA"/>
</dbReference>
<keyword evidence="3" id="KW-1185">Reference proteome</keyword>
<organism evidence="2 3">
    <name type="scientific">Rousettus aegyptiacus</name>
    <name type="common">Egyptian fruit bat</name>
    <name type="synonym">Pteropus aegyptiacus</name>
    <dbReference type="NCBI Taxonomy" id="9407"/>
    <lineage>
        <taxon>Eukaryota</taxon>
        <taxon>Metazoa</taxon>
        <taxon>Chordata</taxon>
        <taxon>Craniata</taxon>
        <taxon>Vertebrata</taxon>
        <taxon>Euteleostomi</taxon>
        <taxon>Mammalia</taxon>
        <taxon>Eutheria</taxon>
        <taxon>Laurasiatheria</taxon>
        <taxon>Chiroptera</taxon>
        <taxon>Yinpterochiroptera</taxon>
        <taxon>Pteropodoidea</taxon>
        <taxon>Pteropodidae</taxon>
        <taxon>Rousettinae</taxon>
        <taxon>Rousettus</taxon>
    </lineage>
</organism>
<feature type="coiled-coil region" evidence="1">
    <location>
        <begin position="184"/>
        <end position="269"/>
    </location>
</feature>
<accession>A0A7J8G795</accession>
<feature type="coiled-coil region" evidence="1">
    <location>
        <begin position="34"/>
        <end position="103"/>
    </location>
</feature>
<dbReference type="InterPro" id="IPR055310">
    <property type="entry name" value="CEP112"/>
</dbReference>
<protein>
    <submittedName>
        <fullName evidence="2">Centrosomal protein 112</fullName>
    </submittedName>
</protein>
<dbReference type="PANTHER" id="PTHR18871">
    <property type="entry name" value="CENTROSOMAL PROTEIN OF 112 KDA"/>
    <property type="match status" value="1"/>
</dbReference>
<proteinExistence type="predicted"/>
<name>A0A7J8G795_ROUAE</name>
<dbReference type="PANTHER" id="PTHR18871:SF2">
    <property type="entry name" value="CENTROSOMAL PROTEIN OF 112 KDA"/>
    <property type="match status" value="1"/>
</dbReference>
<reference evidence="2 3" key="1">
    <citation type="journal article" date="2020" name="Nature">
        <title>Six reference-quality genomes reveal evolution of bat adaptations.</title>
        <authorList>
            <person name="Jebb D."/>
            <person name="Huang Z."/>
            <person name="Pippel M."/>
            <person name="Hughes G.M."/>
            <person name="Lavrichenko K."/>
            <person name="Devanna P."/>
            <person name="Winkler S."/>
            <person name="Jermiin L.S."/>
            <person name="Skirmuntt E.C."/>
            <person name="Katzourakis A."/>
            <person name="Burkitt-Gray L."/>
            <person name="Ray D.A."/>
            <person name="Sullivan K.A.M."/>
            <person name="Roscito J.G."/>
            <person name="Kirilenko B.M."/>
            <person name="Davalos L.M."/>
            <person name="Corthals A.P."/>
            <person name="Power M.L."/>
            <person name="Jones G."/>
            <person name="Ransome R.D."/>
            <person name="Dechmann D.K.N."/>
            <person name="Locatelli A.G."/>
            <person name="Puechmaille S.J."/>
            <person name="Fedrigo O."/>
            <person name="Jarvis E.D."/>
            <person name="Hiller M."/>
            <person name="Vernes S.C."/>
            <person name="Myers E.W."/>
            <person name="Teeling E.C."/>
        </authorList>
    </citation>
    <scope>NUCLEOTIDE SEQUENCE [LARGE SCALE GENOMIC DNA]</scope>
    <source>
        <strain evidence="2">MRouAeg1</strain>
        <tissue evidence="2">Muscle</tissue>
    </source>
</reference>
<dbReference type="Proteomes" id="UP000593571">
    <property type="component" value="Unassembled WGS sequence"/>
</dbReference>
<evidence type="ECO:0000313" key="2">
    <source>
        <dbReference type="EMBL" id="KAF6455302.1"/>
    </source>
</evidence>
<gene>
    <name evidence="2" type="ORF">HJG63_002679</name>
</gene>
<keyword evidence="1" id="KW-0175">Coiled coil</keyword>
<sequence length="332" mass="39044">MPSMITAYNPCLFKNSTLVFRMLPLSSQCGKIVSVRKNQMVKELESRVQQLTGEAENSNLQKQKLIQEKLELERCYQITCSELQEVKARRNTLHREKDRLISDYEQNMKLLQTKYDADINLLKKEHALSASKSSGMIKELEQNICQLKQQLQESDLQRKQQLKDQENRFQMEKSHLKGTCDKKVHDLQSELDKEKEEAQKIISKFEEALKEKEEQLTRVTEVQRLQAQQADAALEEFKRQVELNSEKVYAEMKEQMERVEADLTRSKSLREKQSKEFLWQLEDVKQRYEQQTRIVVLEFYLSEHQLDVFVSLRLVWGTCCGLSTVSNTVAEQ</sequence>
<evidence type="ECO:0000313" key="3">
    <source>
        <dbReference type="Proteomes" id="UP000593571"/>
    </source>
</evidence>